<proteinExistence type="predicted"/>
<comment type="caution">
    <text evidence="3">The sequence shown here is derived from an EMBL/GenBank/DDBJ whole genome shotgun (WGS) entry which is preliminary data.</text>
</comment>
<evidence type="ECO:0000256" key="1">
    <source>
        <dbReference type="SAM" id="MobiDB-lite"/>
    </source>
</evidence>
<evidence type="ECO:0000313" key="3">
    <source>
        <dbReference type="EMBL" id="PVU97389.1"/>
    </source>
</evidence>
<evidence type="ECO:0000313" key="4">
    <source>
        <dbReference type="Proteomes" id="UP000245383"/>
    </source>
</evidence>
<organism evidence="3 4">
    <name type="scientific">Smittium simulii</name>
    <dbReference type="NCBI Taxonomy" id="133385"/>
    <lineage>
        <taxon>Eukaryota</taxon>
        <taxon>Fungi</taxon>
        <taxon>Fungi incertae sedis</taxon>
        <taxon>Zoopagomycota</taxon>
        <taxon>Kickxellomycotina</taxon>
        <taxon>Harpellomycetes</taxon>
        <taxon>Harpellales</taxon>
        <taxon>Legeriomycetaceae</taxon>
        <taxon>Smittium</taxon>
    </lineage>
</organism>
<protein>
    <recommendedName>
        <fullName evidence="2">SUZ domain-containing protein</fullName>
    </recommendedName>
</protein>
<dbReference type="InterPro" id="IPR024771">
    <property type="entry name" value="SUZ"/>
</dbReference>
<feature type="region of interest" description="Disordered" evidence="1">
    <location>
        <begin position="1"/>
        <end position="33"/>
    </location>
</feature>
<dbReference type="AlphaFoldDB" id="A0A2T9YYJ6"/>
<keyword evidence="4" id="KW-1185">Reference proteome</keyword>
<sequence length="114" mass="13256">MSSSFENWEDSIDAGLEPFAPQKPDAPEKNIPQFHSTKHCFNVVNENELPAIYKQEVKLLARKKILPQQQVSTPNEPKNTIQTMNDEKKIQEKIKKREKEYSEARRKIFGESVN</sequence>
<feature type="domain" description="SUZ" evidence="2">
    <location>
        <begin position="55"/>
        <end position="112"/>
    </location>
</feature>
<evidence type="ECO:0000259" key="2">
    <source>
        <dbReference type="Pfam" id="PF12752"/>
    </source>
</evidence>
<accession>A0A2T9YYJ6</accession>
<name>A0A2T9YYJ6_9FUNG</name>
<dbReference type="EMBL" id="MBFR01000013">
    <property type="protein sequence ID" value="PVU97389.1"/>
    <property type="molecule type" value="Genomic_DNA"/>
</dbReference>
<dbReference type="Proteomes" id="UP000245383">
    <property type="component" value="Unassembled WGS sequence"/>
</dbReference>
<dbReference type="Pfam" id="PF12752">
    <property type="entry name" value="SUZ"/>
    <property type="match status" value="1"/>
</dbReference>
<reference evidence="3 4" key="1">
    <citation type="journal article" date="2018" name="MBio">
        <title>Comparative Genomics Reveals the Core Gene Toolbox for the Fungus-Insect Symbiosis.</title>
        <authorList>
            <person name="Wang Y."/>
            <person name="Stata M."/>
            <person name="Wang W."/>
            <person name="Stajich J.E."/>
            <person name="White M.M."/>
            <person name="Moncalvo J.M."/>
        </authorList>
    </citation>
    <scope>NUCLEOTIDE SEQUENCE [LARGE SCALE GENOMIC DNA]</scope>
    <source>
        <strain evidence="3 4">SWE-8-4</strain>
    </source>
</reference>
<gene>
    <name evidence="3" type="ORF">BB561_000606</name>
</gene>